<dbReference type="PANTHER" id="PTHR38743:SF2">
    <property type="entry name" value="DUF2185 DOMAIN-CONTAINING PROTEIN"/>
    <property type="match status" value="1"/>
</dbReference>
<dbReference type="STRING" id="332999.SAMN04488511_11942"/>
<keyword evidence="3" id="KW-1185">Reference proteome</keyword>
<organism evidence="2 3">
    <name type="scientific">Pedobacter suwonensis</name>
    <dbReference type="NCBI Taxonomy" id="332999"/>
    <lineage>
        <taxon>Bacteria</taxon>
        <taxon>Pseudomonadati</taxon>
        <taxon>Bacteroidota</taxon>
        <taxon>Sphingobacteriia</taxon>
        <taxon>Sphingobacteriales</taxon>
        <taxon>Sphingobacteriaceae</taxon>
        <taxon>Pedobacter</taxon>
    </lineage>
</organism>
<dbReference type="Proteomes" id="UP000198836">
    <property type="component" value="Unassembled WGS sequence"/>
</dbReference>
<dbReference type="Pfam" id="PF09951">
    <property type="entry name" value="Imm33"/>
    <property type="match status" value="1"/>
</dbReference>
<accession>A0A1I0U2S2</accession>
<dbReference type="PANTHER" id="PTHR38743">
    <property type="entry name" value="SIMILAR TO GLYOXYLASE I FAMILY PROTEIN"/>
    <property type="match status" value="1"/>
</dbReference>
<dbReference type="RefSeq" id="WP_090987068.1">
    <property type="nucleotide sequence ID" value="NZ_FOJM01000019.1"/>
</dbReference>
<dbReference type="EMBL" id="FOJM01000019">
    <property type="protein sequence ID" value="SFA58411.1"/>
    <property type="molecule type" value="Genomic_DNA"/>
</dbReference>
<name>A0A1I0U2S2_9SPHI</name>
<feature type="domain" description="Immunity protein Imm33" evidence="1">
    <location>
        <begin position="25"/>
        <end position="108"/>
    </location>
</feature>
<evidence type="ECO:0000259" key="1">
    <source>
        <dbReference type="Pfam" id="PF09951"/>
    </source>
</evidence>
<dbReference type="AlphaFoldDB" id="A0A1I0U2S2"/>
<evidence type="ECO:0000313" key="2">
    <source>
        <dbReference type="EMBL" id="SFA58411.1"/>
    </source>
</evidence>
<dbReference type="OrthoDB" id="4827574at2"/>
<reference evidence="3" key="1">
    <citation type="submission" date="2016-10" db="EMBL/GenBank/DDBJ databases">
        <authorList>
            <person name="Varghese N."/>
            <person name="Submissions S."/>
        </authorList>
    </citation>
    <scope>NUCLEOTIDE SEQUENCE [LARGE SCALE GENOMIC DNA]</scope>
    <source>
        <strain evidence="3">DSM 18130</strain>
    </source>
</reference>
<sequence>MQNKNKKFKLQAHEIKDVIAPMGGCMATDKITVEGLPIKYMYRQEPNFDYDSGWIFLSGTETQDYLDDHTHTMIYEVNTIANYDQAIIPYLHLPVGTDLERIDGTSEFSDDIG</sequence>
<gene>
    <name evidence="2" type="ORF">SAMN04488511_11942</name>
</gene>
<protein>
    <recommendedName>
        <fullName evidence="1">Immunity protein Imm33 domain-containing protein</fullName>
    </recommendedName>
</protein>
<evidence type="ECO:0000313" key="3">
    <source>
        <dbReference type="Proteomes" id="UP000198836"/>
    </source>
</evidence>
<proteinExistence type="predicted"/>
<dbReference type="InterPro" id="IPR018689">
    <property type="entry name" value="Imm33_dom"/>
</dbReference>